<accession>A0A167MNI5</accession>
<name>A0A167MNI5_PHYB8</name>
<dbReference type="InParanoid" id="A0A167MNI5"/>
<evidence type="ECO:0000313" key="1">
    <source>
        <dbReference type="EMBL" id="OAD73369.1"/>
    </source>
</evidence>
<dbReference type="RefSeq" id="XP_018291409.1">
    <property type="nucleotide sequence ID" value="XM_018431532.1"/>
</dbReference>
<dbReference type="VEuPathDB" id="FungiDB:PHYBLDRAFT_145766"/>
<keyword evidence="2" id="KW-1185">Reference proteome</keyword>
<dbReference type="Proteomes" id="UP000077315">
    <property type="component" value="Unassembled WGS sequence"/>
</dbReference>
<evidence type="ECO:0008006" key="3">
    <source>
        <dbReference type="Google" id="ProtNLM"/>
    </source>
</evidence>
<dbReference type="AlphaFoldDB" id="A0A167MNI5"/>
<gene>
    <name evidence="1" type="ORF">PHYBLDRAFT_145766</name>
</gene>
<dbReference type="EMBL" id="KV440981">
    <property type="protein sequence ID" value="OAD73369.1"/>
    <property type="molecule type" value="Genomic_DNA"/>
</dbReference>
<reference evidence="2" key="1">
    <citation type="submission" date="2015-06" db="EMBL/GenBank/DDBJ databases">
        <title>Expansion of signal transduction pathways in fungi by whole-genome duplication.</title>
        <authorList>
            <consortium name="DOE Joint Genome Institute"/>
            <person name="Corrochano L.M."/>
            <person name="Kuo A."/>
            <person name="Marcet-Houben M."/>
            <person name="Polaino S."/>
            <person name="Salamov A."/>
            <person name="Villalobos J.M."/>
            <person name="Alvarez M.I."/>
            <person name="Avalos J."/>
            <person name="Benito E.P."/>
            <person name="Benoit I."/>
            <person name="Burger G."/>
            <person name="Camino L.P."/>
            <person name="Canovas D."/>
            <person name="Cerda-Olmedo E."/>
            <person name="Cheng J.-F."/>
            <person name="Dominguez A."/>
            <person name="Elias M."/>
            <person name="Eslava A.P."/>
            <person name="Glaser F."/>
            <person name="Grimwood J."/>
            <person name="Gutierrez G."/>
            <person name="Heitman J."/>
            <person name="Henrissat B."/>
            <person name="Iturriaga E.A."/>
            <person name="Lang B.F."/>
            <person name="Lavin J.L."/>
            <person name="Lee S."/>
            <person name="Li W."/>
            <person name="Lindquist E."/>
            <person name="Lopez-Garcia S."/>
            <person name="Luque E.M."/>
            <person name="Marcos A.T."/>
            <person name="Martin J."/>
            <person name="McCluskey K."/>
            <person name="Medina H.R."/>
            <person name="Miralles-Duran A."/>
            <person name="Miyazaki A."/>
            <person name="Munoz-Torres E."/>
            <person name="Oguiza J.A."/>
            <person name="Ohm R."/>
            <person name="Olmedo M."/>
            <person name="Orejas M."/>
            <person name="Ortiz-Castellanos L."/>
            <person name="Pisabarro A.G."/>
            <person name="Rodriguez-Romero J."/>
            <person name="Ruiz-Herrera J."/>
            <person name="Ruiz-Vazquez R."/>
            <person name="Sanz C."/>
            <person name="Schackwitz W."/>
            <person name="Schmutz J."/>
            <person name="Shahriari M."/>
            <person name="Shelest E."/>
            <person name="Silva-Franco F."/>
            <person name="Soanes D."/>
            <person name="Syed K."/>
            <person name="Tagua V.G."/>
            <person name="Talbot N.J."/>
            <person name="Thon M."/>
            <person name="De vries R.P."/>
            <person name="Wiebenga A."/>
            <person name="Yadav J.S."/>
            <person name="Braun E.L."/>
            <person name="Baker S."/>
            <person name="Garre V."/>
            <person name="Horwitz B."/>
            <person name="Torres-Martinez S."/>
            <person name="Idnurm A."/>
            <person name="Herrera-Estrella A."/>
            <person name="Gabaldon T."/>
            <person name="Grigoriev I.V."/>
        </authorList>
    </citation>
    <scope>NUCLEOTIDE SEQUENCE [LARGE SCALE GENOMIC DNA]</scope>
    <source>
        <strain evidence="2">NRRL 1555(-)</strain>
    </source>
</reference>
<dbReference type="OrthoDB" id="2266906at2759"/>
<dbReference type="GeneID" id="28992438"/>
<protein>
    <recommendedName>
        <fullName evidence="3">F-box domain-containing protein</fullName>
    </recommendedName>
</protein>
<organism evidence="1 2">
    <name type="scientific">Phycomyces blakesleeanus (strain ATCC 8743b / DSM 1359 / FGSC 10004 / NBRC 33097 / NRRL 1555)</name>
    <dbReference type="NCBI Taxonomy" id="763407"/>
    <lineage>
        <taxon>Eukaryota</taxon>
        <taxon>Fungi</taxon>
        <taxon>Fungi incertae sedis</taxon>
        <taxon>Mucoromycota</taxon>
        <taxon>Mucoromycotina</taxon>
        <taxon>Mucoromycetes</taxon>
        <taxon>Mucorales</taxon>
        <taxon>Phycomycetaceae</taxon>
        <taxon>Phycomyces</taxon>
    </lineage>
</organism>
<proteinExistence type="predicted"/>
<evidence type="ECO:0000313" key="2">
    <source>
        <dbReference type="Proteomes" id="UP000077315"/>
    </source>
</evidence>
<sequence>MKINFISWKSKAPSSLSEPLMLSSIQEDSNASLPISVQMPLTLDYLPDELIINVLLQTSIDLETLYSVAGVSQRLYLLAMCVLRLYKLPHVQLQSVIDQEGHGKSTTFFKFKSLDEDSQMATFVMAKIAPKRYYRDKSREPPVLRRVSMTDGNEDIIKSSGSLRGKMVLRQQSWMTVNTFISQSSDGSNMSDKNSLFQPDIWQNDPIDIIKPSRTRQLNVRKSIVRVIQSRQASPAEKHLHTIPSWRLAYYVGDSDQHEAIEALCTSVHKPDAFYRWVGLQQSTNAPKRQQKKSEKQDECYVSPAVLTVHLSLICRSKRDKKDTKWVQAVDWIKEKCNGLKNVNTKLV</sequence>